<evidence type="ECO:0000313" key="1">
    <source>
        <dbReference type="EMBL" id="KAL0181997.1"/>
    </source>
</evidence>
<proteinExistence type="predicted"/>
<evidence type="ECO:0000313" key="2">
    <source>
        <dbReference type="Proteomes" id="UP001529510"/>
    </source>
</evidence>
<accession>A0ABD0Q6Z1</accession>
<dbReference type="AlphaFoldDB" id="A0ABD0Q6Z1"/>
<reference evidence="1 2" key="1">
    <citation type="submission" date="2024-05" db="EMBL/GenBank/DDBJ databases">
        <title>Genome sequencing and assembly of Indian major carp, Cirrhinus mrigala (Hamilton, 1822).</title>
        <authorList>
            <person name="Mohindra V."/>
            <person name="Chowdhury L.M."/>
            <person name="Lal K."/>
            <person name="Jena J.K."/>
        </authorList>
    </citation>
    <scope>NUCLEOTIDE SEQUENCE [LARGE SCALE GENOMIC DNA]</scope>
    <source>
        <strain evidence="1">CM1030</strain>
        <tissue evidence="1">Blood</tissue>
    </source>
</reference>
<comment type="caution">
    <text evidence="1">The sequence shown here is derived from an EMBL/GenBank/DDBJ whole genome shotgun (WGS) entry which is preliminary data.</text>
</comment>
<dbReference type="EMBL" id="JAMKFB020000010">
    <property type="protein sequence ID" value="KAL0181997.1"/>
    <property type="molecule type" value="Genomic_DNA"/>
</dbReference>
<dbReference type="InterPro" id="IPR011042">
    <property type="entry name" value="6-blade_b-propeller_TolB-like"/>
</dbReference>
<protein>
    <submittedName>
        <fullName evidence="1">Uncharacterized protein</fullName>
    </submittedName>
</protein>
<name>A0ABD0Q6Z1_CIRMR</name>
<dbReference type="Gene3D" id="2.120.10.30">
    <property type="entry name" value="TolB, C-terminal domain"/>
    <property type="match status" value="1"/>
</dbReference>
<organism evidence="1 2">
    <name type="scientific">Cirrhinus mrigala</name>
    <name type="common">Mrigala</name>
    <dbReference type="NCBI Taxonomy" id="683832"/>
    <lineage>
        <taxon>Eukaryota</taxon>
        <taxon>Metazoa</taxon>
        <taxon>Chordata</taxon>
        <taxon>Craniata</taxon>
        <taxon>Vertebrata</taxon>
        <taxon>Euteleostomi</taxon>
        <taxon>Actinopterygii</taxon>
        <taxon>Neopterygii</taxon>
        <taxon>Teleostei</taxon>
        <taxon>Ostariophysi</taxon>
        <taxon>Cypriniformes</taxon>
        <taxon>Cyprinidae</taxon>
        <taxon>Labeoninae</taxon>
        <taxon>Labeonini</taxon>
        <taxon>Cirrhinus</taxon>
    </lineage>
</organism>
<keyword evidence="2" id="KW-1185">Reference proteome</keyword>
<sequence>LAIDWLTGQLYWTSVTQKAIYAGAADGSAVSMVMSKEIDPSDTVLSPIE</sequence>
<dbReference type="Proteomes" id="UP001529510">
    <property type="component" value="Unassembled WGS sequence"/>
</dbReference>
<feature type="non-terminal residue" evidence="1">
    <location>
        <position position="1"/>
    </location>
</feature>
<feature type="non-terminal residue" evidence="1">
    <location>
        <position position="49"/>
    </location>
</feature>
<gene>
    <name evidence="1" type="ORF">M9458_021372</name>
</gene>